<proteinExistence type="predicted"/>
<dbReference type="PROSITE" id="PS50088">
    <property type="entry name" value="ANK_REPEAT"/>
    <property type="match status" value="1"/>
</dbReference>
<evidence type="ECO:0000256" key="3">
    <source>
        <dbReference type="PROSITE-ProRule" id="PRU00023"/>
    </source>
</evidence>
<sequence length="263" mass="28696">MSSKRESLIRAASKGQIEVFKSLLQPDQPSSLQEANITLEKLAAIAASQYHARLLKFCVGLGASVNNDAVRSGALKSSSLNVYKAIVPAGFDLNYDHDGTIGGPLIWATFRNDIRLASYLLEHGADVNRDLQSRIYRPLAKAAQRNSVELIKLFIKHGAAIDHSGALIVAAEHGNLEAVQCLVSYGAKIDLIRMGDTKLYTSTDEEESALHKAVKGGHEDVVAFLVEIGARLDLRNHKGKDALMMAVEMNNAEVFQLIYNARK</sequence>
<name>A0A8H3IDI1_9LECA</name>
<dbReference type="EMBL" id="CAJPDR010000052">
    <property type="protein sequence ID" value="CAF9911975.1"/>
    <property type="molecule type" value="Genomic_DNA"/>
</dbReference>
<keyword evidence="2 3" id="KW-0040">ANK repeat</keyword>
<dbReference type="SUPFAM" id="SSF48403">
    <property type="entry name" value="Ankyrin repeat"/>
    <property type="match status" value="1"/>
</dbReference>
<dbReference type="AlphaFoldDB" id="A0A8H3IDI1"/>
<protein>
    <recommendedName>
        <fullName evidence="6">Ankyrin repeat protein</fullName>
    </recommendedName>
</protein>
<dbReference type="PANTHER" id="PTHR24173">
    <property type="entry name" value="ANKYRIN REPEAT CONTAINING"/>
    <property type="match status" value="1"/>
</dbReference>
<evidence type="ECO:0000256" key="1">
    <source>
        <dbReference type="ARBA" id="ARBA00022737"/>
    </source>
</evidence>
<evidence type="ECO:0000313" key="5">
    <source>
        <dbReference type="Proteomes" id="UP000664203"/>
    </source>
</evidence>
<gene>
    <name evidence="4" type="ORF">ALECFALPRED_007792</name>
</gene>
<dbReference type="Gene3D" id="1.25.40.20">
    <property type="entry name" value="Ankyrin repeat-containing domain"/>
    <property type="match status" value="2"/>
</dbReference>
<dbReference type="InterPro" id="IPR036770">
    <property type="entry name" value="Ankyrin_rpt-contain_sf"/>
</dbReference>
<dbReference type="Pfam" id="PF12796">
    <property type="entry name" value="Ank_2"/>
    <property type="match status" value="2"/>
</dbReference>
<dbReference type="PANTHER" id="PTHR24173:SF74">
    <property type="entry name" value="ANKYRIN REPEAT DOMAIN-CONTAINING PROTEIN 16"/>
    <property type="match status" value="1"/>
</dbReference>
<evidence type="ECO:0000313" key="4">
    <source>
        <dbReference type="EMBL" id="CAF9911975.1"/>
    </source>
</evidence>
<accession>A0A8H3IDI1</accession>
<dbReference type="OrthoDB" id="4772757at2759"/>
<reference evidence="4" key="1">
    <citation type="submission" date="2021-03" db="EMBL/GenBank/DDBJ databases">
        <authorList>
            <person name="Tagirdzhanova G."/>
        </authorList>
    </citation>
    <scope>NUCLEOTIDE SEQUENCE</scope>
</reference>
<organism evidence="4 5">
    <name type="scientific">Alectoria fallacina</name>
    <dbReference type="NCBI Taxonomy" id="1903189"/>
    <lineage>
        <taxon>Eukaryota</taxon>
        <taxon>Fungi</taxon>
        <taxon>Dikarya</taxon>
        <taxon>Ascomycota</taxon>
        <taxon>Pezizomycotina</taxon>
        <taxon>Lecanoromycetes</taxon>
        <taxon>OSLEUM clade</taxon>
        <taxon>Lecanoromycetidae</taxon>
        <taxon>Lecanorales</taxon>
        <taxon>Lecanorineae</taxon>
        <taxon>Parmeliaceae</taxon>
        <taxon>Alectoria</taxon>
    </lineage>
</organism>
<dbReference type="Proteomes" id="UP000664203">
    <property type="component" value="Unassembled WGS sequence"/>
</dbReference>
<keyword evidence="1" id="KW-0677">Repeat</keyword>
<dbReference type="SMART" id="SM00248">
    <property type="entry name" value="ANK"/>
    <property type="match status" value="4"/>
</dbReference>
<feature type="repeat" description="ANK" evidence="3">
    <location>
        <begin position="205"/>
        <end position="237"/>
    </location>
</feature>
<comment type="caution">
    <text evidence="4">The sequence shown here is derived from an EMBL/GenBank/DDBJ whole genome shotgun (WGS) entry which is preliminary data.</text>
</comment>
<evidence type="ECO:0000256" key="2">
    <source>
        <dbReference type="ARBA" id="ARBA00023043"/>
    </source>
</evidence>
<dbReference type="InterPro" id="IPR002110">
    <property type="entry name" value="Ankyrin_rpt"/>
</dbReference>
<dbReference type="PROSITE" id="PS50297">
    <property type="entry name" value="ANK_REP_REGION"/>
    <property type="match status" value="1"/>
</dbReference>
<evidence type="ECO:0008006" key="6">
    <source>
        <dbReference type="Google" id="ProtNLM"/>
    </source>
</evidence>
<keyword evidence="5" id="KW-1185">Reference proteome</keyword>